<keyword evidence="3" id="KW-1185">Reference proteome</keyword>
<dbReference type="PANTHER" id="PTHR37460">
    <property type="entry name" value="ENDONUCLEASE III"/>
    <property type="match status" value="1"/>
</dbReference>
<dbReference type="InterPro" id="IPR002837">
    <property type="entry name" value="DUF123"/>
</dbReference>
<organism evidence="2 3">
    <name type="scientific">Roseospira navarrensis</name>
    <dbReference type="NCBI Taxonomy" id="140058"/>
    <lineage>
        <taxon>Bacteria</taxon>
        <taxon>Pseudomonadati</taxon>
        <taxon>Pseudomonadota</taxon>
        <taxon>Alphaproteobacteria</taxon>
        <taxon>Rhodospirillales</taxon>
        <taxon>Rhodospirillaceae</taxon>
        <taxon>Roseospira</taxon>
    </lineage>
</organism>
<dbReference type="AlphaFoldDB" id="A0A7X1ZE59"/>
<name>A0A7X1ZE59_9PROT</name>
<feature type="compositionally biased region" description="Basic and acidic residues" evidence="1">
    <location>
        <begin position="1"/>
        <end position="12"/>
    </location>
</feature>
<dbReference type="CDD" id="cd10441">
    <property type="entry name" value="GIY-YIG_COG1833"/>
    <property type="match status" value="1"/>
</dbReference>
<dbReference type="OrthoDB" id="9811593at2"/>
<proteinExistence type="predicted"/>
<gene>
    <name evidence="2" type="ORF">GHC57_10220</name>
</gene>
<accession>A0A7X1ZE59</accession>
<protein>
    <submittedName>
        <fullName evidence="2">DUF123 domain-containing protein</fullName>
    </submittedName>
</protein>
<dbReference type="EMBL" id="WIVE01000028">
    <property type="protein sequence ID" value="MQX36890.1"/>
    <property type="molecule type" value="Genomic_DNA"/>
</dbReference>
<dbReference type="PANTHER" id="PTHR37460:SF1">
    <property type="entry name" value="ENDONUCLEASE III"/>
    <property type="match status" value="1"/>
</dbReference>
<evidence type="ECO:0000313" key="3">
    <source>
        <dbReference type="Proteomes" id="UP000434582"/>
    </source>
</evidence>
<dbReference type="Pfam" id="PF01986">
    <property type="entry name" value="DUF123"/>
    <property type="match status" value="1"/>
</dbReference>
<sequence>MGKSPRDRKDGAAARNRVRANGTLPPEPGADKPLDGPAGLRALAGDWVAAGDASAIEALPTAPGAYLLVLRVPDPVAPPPRFVARARADLPPGWLVYAGSARGPGGLRARLRRHLRPDKARRWHVDWLTTAPGVRVWAGPVPGGDECALMASVLALPGATVPVPGFGSSDCPRCPAHLAALPERAGPDAPR</sequence>
<dbReference type="Proteomes" id="UP000434582">
    <property type="component" value="Unassembled WGS sequence"/>
</dbReference>
<evidence type="ECO:0000256" key="1">
    <source>
        <dbReference type="SAM" id="MobiDB-lite"/>
    </source>
</evidence>
<feature type="region of interest" description="Disordered" evidence="1">
    <location>
        <begin position="1"/>
        <end position="37"/>
    </location>
</feature>
<evidence type="ECO:0000313" key="2">
    <source>
        <dbReference type="EMBL" id="MQX36890.1"/>
    </source>
</evidence>
<comment type="caution">
    <text evidence="2">The sequence shown here is derived from an EMBL/GenBank/DDBJ whole genome shotgun (WGS) entry which is preliminary data.</text>
</comment>
<reference evidence="2 3" key="1">
    <citation type="submission" date="2019-10" db="EMBL/GenBank/DDBJ databases">
        <title>Draft whole-genome sequence of the purple nonsulfur photosynthetic bacterium Roseospira navarrensis DSM 15114.</title>
        <authorList>
            <person name="Kyndt J.A."/>
            <person name="Meyer T.E."/>
        </authorList>
    </citation>
    <scope>NUCLEOTIDE SEQUENCE [LARGE SCALE GENOMIC DNA]</scope>
    <source>
        <strain evidence="2 3">DSM 15114</strain>
    </source>
</reference>